<reference evidence="3" key="1">
    <citation type="journal article" date="2020" name="Nat. Commun.">
        <title>Genome sequence of the cluster root forming white lupin.</title>
        <authorList>
            <person name="Hufnagel B."/>
            <person name="Marques A."/>
            <person name="Soriano A."/>
            <person name="Marques L."/>
            <person name="Divol F."/>
            <person name="Doumas P."/>
            <person name="Sallet E."/>
            <person name="Mancinotti D."/>
            <person name="Carrere S."/>
            <person name="Marande W."/>
            <person name="Arribat S."/>
            <person name="Keller J."/>
            <person name="Huneau C."/>
            <person name="Blein T."/>
            <person name="Aime D."/>
            <person name="Laguerre M."/>
            <person name="Taylor J."/>
            <person name="Schubert V."/>
            <person name="Nelson M."/>
            <person name="Geu-Flores F."/>
            <person name="Crespi M."/>
            <person name="Gallardo-Guerrero K."/>
            <person name="Delaux P.-M."/>
            <person name="Salse J."/>
            <person name="Berges H."/>
            <person name="Guyot R."/>
            <person name="Gouzy J."/>
            <person name="Peret B."/>
        </authorList>
    </citation>
    <scope>NUCLEOTIDE SEQUENCE [LARGE SCALE GENOMIC DNA]</scope>
    <source>
        <strain evidence="3">cv. Amiga</strain>
    </source>
</reference>
<name>A0A6A4Q1W5_LUPAL</name>
<accession>A0A6A4Q1W5</accession>
<keyword evidence="1" id="KW-1133">Transmembrane helix</keyword>
<organism evidence="2 3">
    <name type="scientific">Lupinus albus</name>
    <name type="common">White lupine</name>
    <name type="synonym">Lupinus termis</name>
    <dbReference type="NCBI Taxonomy" id="3870"/>
    <lineage>
        <taxon>Eukaryota</taxon>
        <taxon>Viridiplantae</taxon>
        <taxon>Streptophyta</taxon>
        <taxon>Embryophyta</taxon>
        <taxon>Tracheophyta</taxon>
        <taxon>Spermatophyta</taxon>
        <taxon>Magnoliopsida</taxon>
        <taxon>eudicotyledons</taxon>
        <taxon>Gunneridae</taxon>
        <taxon>Pentapetalae</taxon>
        <taxon>rosids</taxon>
        <taxon>fabids</taxon>
        <taxon>Fabales</taxon>
        <taxon>Fabaceae</taxon>
        <taxon>Papilionoideae</taxon>
        <taxon>50 kb inversion clade</taxon>
        <taxon>genistoids sensu lato</taxon>
        <taxon>core genistoids</taxon>
        <taxon>Genisteae</taxon>
        <taxon>Lupinus</taxon>
    </lineage>
</organism>
<keyword evidence="3" id="KW-1185">Reference proteome</keyword>
<comment type="caution">
    <text evidence="2">The sequence shown here is derived from an EMBL/GenBank/DDBJ whole genome shotgun (WGS) entry which is preliminary data.</text>
</comment>
<feature type="transmembrane region" description="Helical" evidence="1">
    <location>
        <begin position="6"/>
        <end position="31"/>
    </location>
</feature>
<evidence type="ECO:0000256" key="1">
    <source>
        <dbReference type="SAM" id="Phobius"/>
    </source>
</evidence>
<dbReference type="AlphaFoldDB" id="A0A6A4Q1W5"/>
<dbReference type="EMBL" id="WOCE01000008">
    <property type="protein sequence ID" value="KAE9607947.1"/>
    <property type="molecule type" value="Genomic_DNA"/>
</dbReference>
<keyword evidence="1" id="KW-0812">Transmembrane</keyword>
<protein>
    <submittedName>
        <fullName evidence="2">Uncharacterized protein</fullName>
    </submittedName>
</protein>
<gene>
    <name evidence="2" type="ORF">Lalb_Chr08g0230341</name>
</gene>
<keyword evidence="1" id="KW-0472">Membrane</keyword>
<proteinExistence type="predicted"/>
<evidence type="ECO:0000313" key="3">
    <source>
        <dbReference type="Proteomes" id="UP000447434"/>
    </source>
</evidence>
<evidence type="ECO:0000313" key="2">
    <source>
        <dbReference type="EMBL" id="KAE9607947.1"/>
    </source>
</evidence>
<sequence length="100" mass="11548">MLRELYWIEFLLSGILHIGVATLLVMMSYMFGVRVRRRVFIIFPFHVSSLTKFDNFIGGWGLWGCYSPMLNLSWLQHLNSIKGSQVKGVGYICMVGIWSL</sequence>
<dbReference type="Proteomes" id="UP000447434">
    <property type="component" value="Chromosome 8"/>
</dbReference>